<evidence type="ECO:0000313" key="5">
    <source>
        <dbReference type="EMBL" id="QHQ73297.1"/>
    </source>
</evidence>
<dbReference type="AlphaFoldDB" id="A0A6B9VWM4"/>
<feature type="region of interest" description="Disordered" evidence="3">
    <location>
        <begin position="323"/>
        <end position="376"/>
    </location>
</feature>
<protein>
    <recommendedName>
        <fullName evidence="4">SF3 helicase domain-containing protein</fullName>
    </recommendedName>
</protein>
<keyword evidence="5" id="KW-0934">Plastid</keyword>
<dbReference type="SUPFAM" id="SSF52540">
    <property type="entry name" value="P-loop containing nucleoside triphosphate hydrolases"/>
    <property type="match status" value="1"/>
</dbReference>
<evidence type="ECO:0000256" key="3">
    <source>
        <dbReference type="SAM" id="MobiDB-lite"/>
    </source>
</evidence>
<dbReference type="EMBL" id="MH745228">
    <property type="protein sequence ID" value="QHQ73297.1"/>
    <property type="molecule type" value="Genomic_DNA"/>
</dbReference>
<name>A0A6B9VWM4_9CHLO</name>
<dbReference type="Pfam" id="PF19263">
    <property type="entry name" value="DUF5906"/>
    <property type="match status" value="1"/>
</dbReference>
<dbReference type="InterPro" id="IPR014015">
    <property type="entry name" value="Helicase_SF3_DNA-vir"/>
</dbReference>
<reference evidence="5" key="1">
    <citation type="journal article" date="2019" name="BMC Genomics">
        <title>Promising prospects of nanopore sequencing for algal hologenomics and structural variation discovery.</title>
        <authorList>
            <person name="Sauvage T."/>
            <person name="Schmidt W.E."/>
            <person name="Yoon H.S."/>
            <person name="Paul V.J."/>
            <person name="Fredericq S."/>
        </authorList>
    </citation>
    <scope>NUCLEOTIDE SEQUENCE</scope>
</reference>
<dbReference type="GO" id="GO:0005524">
    <property type="term" value="F:ATP binding"/>
    <property type="evidence" value="ECO:0007669"/>
    <property type="project" value="UniProtKB-KW"/>
</dbReference>
<keyword evidence="5" id="KW-0150">Chloroplast</keyword>
<dbReference type="InterPro" id="IPR045455">
    <property type="entry name" value="NrS-1_pol-like_helicase"/>
</dbReference>
<sequence length="376" mass="42032">MVGDSGIISIIFCFASAILQNFDLDRFLFFIGPSNSGKSTGIQFFDSLFMPNSVITKTFSEFSSQFGLADIPEKEPRIIVIRDSESKASEKATAILKSLVSNGEPVAIQRKFMTSVDYIFKGGVIIASNYSTIFQRTGRGVLEKRMIPIEFNKIIPPDSQKEIGELFPKNELGFFIALALRFDKRFVLNTLRMAHRTEIVGDNQALLTESSIHTSVLQFIEKSLLRKEGAFVFSGFTSKERRGDLKSIAGEYEKYLEIYNPNQTVEAAANLRDKFQTVLNYLGWTTTQPIVSPDRGRIKVNLNNGKSIQRRGYKNLAWKNEGDQPQEYDQSQEDDQPQSGTSVTGVTVGTSQSHSGTVGMSQEYGEENPKYIGITL</sequence>
<dbReference type="GeneID" id="44139498"/>
<dbReference type="EMBL" id="MH745229">
    <property type="protein sequence ID" value="QHQ73337.1"/>
    <property type="molecule type" value="Genomic_DNA"/>
</dbReference>
<dbReference type="Gene3D" id="3.40.50.300">
    <property type="entry name" value="P-loop containing nucleotide triphosphate hydrolases"/>
    <property type="match status" value="1"/>
</dbReference>
<dbReference type="InterPro" id="IPR027417">
    <property type="entry name" value="P-loop_NTPase"/>
</dbReference>
<dbReference type="RefSeq" id="YP_009729385.1">
    <property type="nucleotide sequence ID" value="NC_045914.1"/>
</dbReference>
<accession>A0A6B9VWM4</accession>
<feature type="domain" description="SF3 helicase" evidence="4">
    <location>
        <begin position="2"/>
        <end position="164"/>
    </location>
</feature>
<geneLocation type="chloroplast" evidence="5"/>
<gene>
    <name evidence="5" type="primary">ORF7</name>
</gene>
<feature type="compositionally biased region" description="Low complexity" evidence="3">
    <location>
        <begin position="339"/>
        <end position="359"/>
    </location>
</feature>
<evidence type="ECO:0000256" key="1">
    <source>
        <dbReference type="ARBA" id="ARBA00022741"/>
    </source>
</evidence>
<proteinExistence type="predicted"/>
<evidence type="ECO:0000256" key="2">
    <source>
        <dbReference type="ARBA" id="ARBA00022840"/>
    </source>
</evidence>
<evidence type="ECO:0000259" key="4">
    <source>
        <dbReference type="PROSITE" id="PS51206"/>
    </source>
</evidence>
<dbReference type="PROSITE" id="PS51206">
    <property type="entry name" value="SF3_HELICASE_1"/>
    <property type="match status" value="1"/>
</dbReference>
<organism evidence="5">
    <name type="scientific">Caulerpa ashmeadii</name>
    <dbReference type="NCBI Taxonomy" id="177078"/>
    <lineage>
        <taxon>Eukaryota</taxon>
        <taxon>Viridiplantae</taxon>
        <taxon>Chlorophyta</taxon>
        <taxon>core chlorophytes</taxon>
        <taxon>Ulvophyceae</taxon>
        <taxon>TCBD clade</taxon>
        <taxon>Bryopsidales</taxon>
        <taxon>Halimedineae</taxon>
        <taxon>Caulerpaceae</taxon>
        <taxon>Caulerpa</taxon>
    </lineage>
</organism>
<keyword evidence="2" id="KW-0067">ATP-binding</keyword>
<feature type="compositionally biased region" description="Acidic residues" evidence="3">
    <location>
        <begin position="324"/>
        <end position="336"/>
    </location>
</feature>
<keyword evidence="1" id="KW-0547">Nucleotide-binding</keyword>